<keyword evidence="2" id="KW-0732">Signal</keyword>
<dbReference type="AlphaFoldDB" id="A0A934KQ36"/>
<dbReference type="InterPro" id="IPR012505">
    <property type="entry name" value="YbbR"/>
</dbReference>
<evidence type="ECO:0000313" key="3">
    <source>
        <dbReference type="EMBL" id="MBJ7610429.1"/>
    </source>
</evidence>
<dbReference type="Gene3D" id="2.170.120.40">
    <property type="entry name" value="YbbR-like domain"/>
    <property type="match status" value="2"/>
</dbReference>
<gene>
    <name evidence="3" type="ORF">JF887_13505</name>
</gene>
<proteinExistence type="predicted"/>
<evidence type="ECO:0000256" key="2">
    <source>
        <dbReference type="SAM" id="SignalP"/>
    </source>
</evidence>
<dbReference type="Proteomes" id="UP000614410">
    <property type="component" value="Unassembled WGS sequence"/>
</dbReference>
<name>A0A934KQ36_9BACT</name>
<sequence length="339" mass="34855">MRLPAFATRNLRLKALAAALATVIWAGAVYASNPPDTRSVTLAVPQDDAQVSPYVLVHHIGDLVVRVAGTREHLSAFLPNDIVLSVNYKAITHPGLQQVPVSVVNNDRDVILDNPPTTVAAEVDHRASATVPVTVVVSTTPPQGYVVTDTSTDPSTVTVIGPQNQLAGVQARATIDLGNSKTTVQADETVRLFDRAGQQLGSFGITILTIPGHTQGTVQVNVSVAASLTSRASAVLPRVVGTVAPGHQVAGITQSPLTVVVNGPQDLLNTLDSIPTQPVSLNGLQTSRTFTVQIVTPAGVTATPGTVTVTVTVVAAPLGTPAATPVPSASPTPSPSPTP</sequence>
<dbReference type="InterPro" id="IPR053154">
    <property type="entry name" value="c-di-AMP_regulator"/>
</dbReference>
<feature type="region of interest" description="Disordered" evidence="1">
    <location>
        <begin position="320"/>
        <end position="339"/>
    </location>
</feature>
<dbReference type="PANTHER" id="PTHR37804:SF1">
    <property type="entry name" value="CDAA REGULATORY PROTEIN CDAR"/>
    <property type="match status" value="1"/>
</dbReference>
<accession>A0A934KQ36</accession>
<comment type="caution">
    <text evidence="3">The sequence shown here is derived from an EMBL/GenBank/DDBJ whole genome shotgun (WGS) entry which is preliminary data.</text>
</comment>
<feature type="signal peptide" evidence="2">
    <location>
        <begin position="1"/>
        <end position="31"/>
    </location>
</feature>
<feature type="compositionally biased region" description="Pro residues" evidence="1">
    <location>
        <begin position="328"/>
        <end position="339"/>
    </location>
</feature>
<dbReference type="EMBL" id="JAEKNN010000062">
    <property type="protein sequence ID" value="MBJ7610429.1"/>
    <property type="molecule type" value="Genomic_DNA"/>
</dbReference>
<protein>
    <recommendedName>
        <fullName evidence="5">YbbR-like domain-containing protein</fullName>
    </recommendedName>
</protein>
<reference evidence="3 4" key="1">
    <citation type="submission" date="2020-10" db="EMBL/GenBank/DDBJ databases">
        <title>Ca. Dormibacterota MAGs.</title>
        <authorList>
            <person name="Montgomery K."/>
        </authorList>
    </citation>
    <scope>NUCLEOTIDE SEQUENCE [LARGE SCALE GENOMIC DNA]</scope>
    <source>
        <strain evidence="3">Mitchell_Peninsula_5</strain>
    </source>
</reference>
<evidence type="ECO:0000313" key="4">
    <source>
        <dbReference type="Proteomes" id="UP000614410"/>
    </source>
</evidence>
<feature type="chain" id="PRO_5036782215" description="YbbR-like domain-containing protein" evidence="2">
    <location>
        <begin position="32"/>
        <end position="339"/>
    </location>
</feature>
<dbReference type="Pfam" id="PF07949">
    <property type="entry name" value="YbbR"/>
    <property type="match status" value="2"/>
</dbReference>
<organism evidence="3 4">
    <name type="scientific">Candidatus Amunia macphersoniae</name>
    <dbReference type="NCBI Taxonomy" id="3127014"/>
    <lineage>
        <taxon>Bacteria</taxon>
        <taxon>Bacillati</taxon>
        <taxon>Candidatus Dormiibacterota</taxon>
        <taxon>Candidatus Dormibacteria</taxon>
        <taxon>Candidatus Aeolococcales</taxon>
        <taxon>Candidatus Aeolococcaceae</taxon>
        <taxon>Candidatus Amunia</taxon>
    </lineage>
</organism>
<evidence type="ECO:0008006" key="5">
    <source>
        <dbReference type="Google" id="ProtNLM"/>
    </source>
</evidence>
<dbReference type="PANTHER" id="PTHR37804">
    <property type="entry name" value="CDAA REGULATORY PROTEIN CDAR"/>
    <property type="match status" value="1"/>
</dbReference>
<evidence type="ECO:0000256" key="1">
    <source>
        <dbReference type="SAM" id="MobiDB-lite"/>
    </source>
</evidence>
<dbReference type="Gene3D" id="2.170.120.30">
    <property type="match status" value="1"/>
</dbReference>